<keyword evidence="3" id="KW-1185">Reference proteome</keyword>
<reference evidence="2" key="1">
    <citation type="submission" date="2020-09" db="EMBL/GenBank/DDBJ databases">
        <title>Genome-Enabled Discovery of Anthraquinone Biosynthesis in Senna tora.</title>
        <authorList>
            <person name="Kang S.-H."/>
            <person name="Pandey R.P."/>
            <person name="Lee C.-M."/>
            <person name="Sim J.-S."/>
            <person name="Jeong J.-T."/>
            <person name="Choi B.-S."/>
            <person name="Jung M."/>
            <person name="Ginzburg D."/>
            <person name="Zhao K."/>
            <person name="Won S.Y."/>
            <person name="Oh T.-J."/>
            <person name="Yu Y."/>
            <person name="Kim N.-H."/>
            <person name="Lee O.R."/>
            <person name="Lee T.-H."/>
            <person name="Bashyal P."/>
            <person name="Kim T.-S."/>
            <person name="Lee W.-H."/>
            <person name="Kawkins C."/>
            <person name="Kim C.-K."/>
            <person name="Kim J.S."/>
            <person name="Ahn B.O."/>
            <person name="Rhee S.Y."/>
            <person name="Sohng J.K."/>
        </authorList>
    </citation>
    <scope>NUCLEOTIDE SEQUENCE</scope>
    <source>
        <tissue evidence="2">Leaf</tissue>
    </source>
</reference>
<gene>
    <name evidence="2" type="ORF">G2W53_025058</name>
</gene>
<proteinExistence type="predicted"/>
<organism evidence="2 3">
    <name type="scientific">Senna tora</name>
    <dbReference type="NCBI Taxonomy" id="362788"/>
    <lineage>
        <taxon>Eukaryota</taxon>
        <taxon>Viridiplantae</taxon>
        <taxon>Streptophyta</taxon>
        <taxon>Embryophyta</taxon>
        <taxon>Tracheophyta</taxon>
        <taxon>Spermatophyta</taxon>
        <taxon>Magnoliopsida</taxon>
        <taxon>eudicotyledons</taxon>
        <taxon>Gunneridae</taxon>
        <taxon>Pentapetalae</taxon>
        <taxon>rosids</taxon>
        <taxon>fabids</taxon>
        <taxon>Fabales</taxon>
        <taxon>Fabaceae</taxon>
        <taxon>Caesalpinioideae</taxon>
        <taxon>Cassia clade</taxon>
        <taxon>Senna</taxon>
    </lineage>
</organism>
<dbReference type="AlphaFoldDB" id="A0A834WG34"/>
<feature type="region of interest" description="Disordered" evidence="1">
    <location>
        <begin position="1"/>
        <end position="26"/>
    </location>
</feature>
<accession>A0A834WG34</accession>
<evidence type="ECO:0000313" key="2">
    <source>
        <dbReference type="EMBL" id="KAF7819603.1"/>
    </source>
</evidence>
<comment type="caution">
    <text evidence="2">The sequence shown here is derived from an EMBL/GenBank/DDBJ whole genome shotgun (WGS) entry which is preliminary data.</text>
</comment>
<name>A0A834WG34_9FABA</name>
<evidence type="ECO:0000313" key="3">
    <source>
        <dbReference type="Proteomes" id="UP000634136"/>
    </source>
</evidence>
<dbReference type="EMBL" id="JAAIUW010000008">
    <property type="protein sequence ID" value="KAF7819603.1"/>
    <property type="molecule type" value="Genomic_DNA"/>
</dbReference>
<protein>
    <submittedName>
        <fullName evidence="2">Uncharacterized protein</fullName>
    </submittedName>
</protein>
<evidence type="ECO:0000256" key="1">
    <source>
        <dbReference type="SAM" id="MobiDB-lite"/>
    </source>
</evidence>
<sequence>MTEKAGAPQQPSRRVQWAYTKSHHTPTNGAQLRWCFPGDSFEFLRQSEKPIWEDMAQK</sequence>
<dbReference type="Proteomes" id="UP000634136">
    <property type="component" value="Unassembled WGS sequence"/>
</dbReference>